<dbReference type="EMBL" id="CM042882">
    <property type="protein sequence ID" value="KAI4383929.1"/>
    <property type="molecule type" value="Genomic_DNA"/>
</dbReference>
<evidence type="ECO:0000313" key="1">
    <source>
        <dbReference type="EMBL" id="KAI4383929.1"/>
    </source>
</evidence>
<gene>
    <name evidence="1" type="ORF">MLD38_009710</name>
</gene>
<comment type="caution">
    <text evidence="1">The sequence shown here is derived from an EMBL/GenBank/DDBJ whole genome shotgun (WGS) entry which is preliminary data.</text>
</comment>
<proteinExistence type="predicted"/>
<organism evidence="1 2">
    <name type="scientific">Melastoma candidum</name>
    <dbReference type="NCBI Taxonomy" id="119954"/>
    <lineage>
        <taxon>Eukaryota</taxon>
        <taxon>Viridiplantae</taxon>
        <taxon>Streptophyta</taxon>
        <taxon>Embryophyta</taxon>
        <taxon>Tracheophyta</taxon>
        <taxon>Spermatophyta</taxon>
        <taxon>Magnoliopsida</taxon>
        <taxon>eudicotyledons</taxon>
        <taxon>Gunneridae</taxon>
        <taxon>Pentapetalae</taxon>
        <taxon>rosids</taxon>
        <taxon>malvids</taxon>
        <taxon>Myrtales</taxon>
        <taxon>Melastomataceae</taxon>
        <taxon>Melastomatoideae</taxon>
        <taxon>Melastomateae</taxon>
        <taxon>Melastoma</taxon>
    </lineage>
</organism>
<keyword evidence="2" id="KW-1185">Reference proteome</keyword>
<protein>
    <submittedName>
        <fullName evidence="1">Uncharacterized protein</fullName>
    </submittedName>
</protein>
<name>A0ACB9S252_9MYRT</name>
<sequence length="562" mass="61318">MAEGGKTVFSALDNAKTQRYHFKAIVIAGMGFFTDAYDLFCITAVTKLLGRLYYPDPEGQKPGKLPQNVNNAITGVALCGTLAGQLFFGWLGDKLGRKKVYGITLVTMVGCAMASGLSFGSTPHSVIATLCFFRFWLGFGIGGDYPLSAVIMSEYANQKTRGGFVAAVFAMQGVGILFAGAVAMLVSKIFLLSFKAPAFISNYAQPQADFVWRIVLMFGAVPAALTYYWRQKMPETARYTALVQGDHQKAALDMAKVLERDFVIEKSTANSESNTNHPVTPQPPYGLWSMEFLKRHGLHLLGTASTWLLLDIAFYSLNLAQKDVYPVSKLVPRAGHMNAIEEVFQISKAMFIIALFAQVPGYWATVFLIDKVGRFYIQLGGFFFMSVFMAVLGFRYDHLRGQKCPNDKEYDFCKGHPAAFVALLALTLFFANFGPNSTTFIVPAELFPARFRSTCHGISAAAGKAGAIIGAFYVQDYTQDVKGIKTAIKALAVVNMLGFAFTFLVPETKGRALEEISGEDNADNIDKGRALEEISGEDNADNIDKGRDGVANGAAVPETQMV</sequence>
<evidence type="ECO:0000313" key="2">
    <source>
        <dbReference type="Proteomes" id="UP001057402"/>
    </source>
</evidence>
<dbReference type="Proteomes" id="UP001057402">
    <property type="component" value="Chromosome 3"/>
</dbReference>
<accession>A0ACB9S252</accession>
<reference evidence="2" key="1">
    <citation type="journal article" date="2023" name="Front. Plant Sci.">
        <title>Chromosomal-level genome assembly of Melastoma candidum provides insights into trichome evolution.</title>
        <authorList>
            <person name="Zhong Y."/>
            <person name="Wu W."/>
            <person name="Sun C."/>
            <person name="Zou P."/>
            <person name="Liu Y."/>
            <person name="Dai S."/>
            <person name="Zhou R."/>
        </authorList>
    </citation>
    <scope>NUCLEOTIDE SEQUENCE [LARGE SCALE GENOMIC DNA]</scope>
</reference>